<dbReference type="RefSeq" id="XP_002174372.2">
    <property type="nucleotide sequence ID" value="XM_002174336.2"/>
</dbReference>
<reference evidence="3 5" key="1">
    <citation type="journal article" date="2011" name="Science">
        <title>Comparative functional genomics of the fission yeasts.</title>
        <authorList>
            <person name="Rhind N."/>
            <person name="Chen Z."/>
            <person name="Yassour M."/>
            <person name="Thompson D.A."/>
            <person name="Haas B.J."/>
            <person name="Habib N."/>
            <person name="Wapinski I."/>
            <person name="Roy S."/>
            <person name="Lin M.F."/>
            <person name="Heiman D.I."/>
            <person name="Young S.K."/>
            <person name="Furuya K."/>
            <person name="Guo Y."/>
            <person name="Pidoux A."/>
            <person name="Chen H.M."/>
            <person name="Robbertse B."/>
            <person name="Goldberg J.M."/>
            <person name="Aoki K."/>
            <person name="Bayne E.H."/>
            <person name="Berlin A.M."/>
            <person name="Desjardins C.A."/>
            <person name="Dobbs E."/>
            <person name="Dukaj L."/>
            <person name="Fan L."/>
            <person name="FitzGerald M.G."/>
            <person name="French C."/>
            <person name="Gujja S."/>
            <person name="Hansen K."/>
            <person name="Keifenheim D."/>
            <person name="Levin J.Z."/>
            <person name="Mosher R.A."/>
            <person name="Mueller C.A."/>
            <person name="Pfiffner J."/>
            <person name="Priest M."/>
            <person name="Russ C."/>
            <person name="Smialowska A."/>
            <person name="Swoboda P."/>
            <person name="Sykes S.M."/>
            <person name="Vaughn M."/>
            <person name="Vengrova S."/>
            <person name="Yoder R."/>
            <person name="Zeng Q."/>
            <person name="Allshire R."/>
            <person name="Baulcombe D."/>
            <person name="Birren B.W."/>
            <person name="Brown W."/>
            <person name="Ekwall K."/>
            <person name="Kellis M."/>
            <person name="Leatherwood J."/>
            <person name="Levin H."/>
            <person name="Margalit H."/>
            <person name="Martienssen R."/>
            <person name="Nieduszynski C.A."/>
            <person name="Spatafora J.W."/>
            <person name="Friedman N."/>
            <person name="Dalgaard J.Z."/>
            <person name="Baumann P."/>
            <person name="Niki H."/>
            <person name="Regev A."/>
            <person name="Nusbaum C."/>
        </authorList>
    </citation>
    <scope>NUCLEOTIDE SEQUENCE [LARGE SCALE GENOMIC DNA]</scope>
    <source>
        <strain evidence="5">yFS275 / FY16936</strain>
    </source>
</reference>
<organism evidence="3 5">
    <name type="scientific">Schizosaccharomyces japonicus (strain yFS275 / FY16936)</name>
    <name type="common">Fission yeast</name>
    <dbReference type="NCBI Taxonomy" id="402676"/>
    <lineage>
        <taxon>Eukaryota</taxon>
        <taxon>Fungi</taxon>
        <taxon>Dikarya</taxon>
        <taxon>Ascomycota</taxon>
        <taxon>Taphrinomycotina</taxon>
        <taxon>Schizosaccharomycetes</taxon>
        <taxon>Schizosaccharomycetales</taxon>
        <taxon>Schizosaccharomycetaceae</taxon>
        <taxon>Schizosaccharomyces</taxon>
    </lineage>
</organism>
<dbReference type="OrthoDB" id="5324527at2759"/>
<proteinExistence type="inferred from homology"/>
<evidence type="ECO:0000313" key="4">
    <source>
        <dbReference type="JaponicusDB" id="SJAG_03212"/>
    </source>
</evidence>
<dbReference type="HOGENOM" id="CLU_581601_0_0_1"/>
<accession>B6K3M2</accession>
<dbReference type="Proteomes" id="UP000001744">
    <property type="component" value="Unassembled WGS sequence"/>
</dbReference>
<dbReference type="VEuPathDB" id="FungiDB:SJAG_03212"/>
<evidence type="ECO:0000256" key="2">
    <source>
        <dbReference type="SAM" id="MobiDB-lite"/>
    </source>
</evidence>
<evidence type="ECO:0000313" key="5">
    <source>
        <dbReference type="Proteomes" id="UP000001744"/>
    </source>
</evidence>
<gene>
    <name evidence="4" type="primary">mug131</name>
    <name evidence="3" type="ORF">SJAG_03212</name>
</gene>
<keyword evidence="5" id="KW-1185">Reference proteome</keyword>
<dbReference type="AlphaFoldDB" id="B6K3M2"/>
<dbReference type="GeneID" id="7049120"/>
<evidence type="ECO:0000256" key="1">
    <source>
        <dbReference type="ARBA" id="ARBA00006688"/>
    </source>
</evidence>
<dbReference type="EMBL" id="KE651167">
    <property type="protein sequence ID" value="EEB08079.2"/>
    <property type="molecule type" value="Genomic_DNA"/>
</dbReference>
<protein>
    <submittedName>
        <fullName evidence="3">Uncharacterized protein</fullName>
    </submittedName>
</protein>
<dbReference type="JaponicusDB" id="SJAG_03212">
    <property type="gene designation" value="mug131"/>
</dbReference>
<dbReference type="InterPro" id="IPR013903">
    <property type="entry name" value="Meiotic_expression"/>
</dbReference>
<evidence type="ECO:0000313" key="3">
    <source>
        <dbReference type="EMBL" id="EEB08079.2"/>
    </source>
</evidence>
<feature type="region of interest" description="Disordered" evidence="2">
    <location>
        <begin position="451"/>
        <end position="470"/>
    </location>
</feature>
<name>B6K3M2_SCHJY</name>
<comment type="similarity">
    <text evidence="1">Belongs to the UPF0300 family.</text>
</comment>
<sequence>MHLKKKPLALWTSMDSTTTVLSSESSKKEHRYSPLRWVRRLLNSCFRKSYLQDDNVSLLARPWSIPSNQEIHMPSTPSLPSCISVVIVNDEEYPPKPNTPNNPYKILTVPNPNKIRHISTFSGIREITGRSLSNILTLQEKRTYMNPFLSGFFCIIYGSERVPYLHVQFCDAIMHASSCPEACELQDSLAKYMMKQADRAFPEGFEQLALYLEEDNIPHHILLHHVMLFDIYPEKLKNIVWKAVSNYIHRNISCYGYSKIHWAAAERHFGHPRLLLVKPQDCFCVDDTNEWIAICNKRFHCSIFVDHNSFSERSETELIAFEELADMANEACEIGWLCFLASTGNQAAAFPIHAYFQSLNEYSGITLPQSLLYLKPQDNILFQGNVELVVNYIYDTMIEEALECETRKKDEMQTVENDFKPHMIVSKPICVLSDILKPRRLPFHSFENSSELNETAGHPQAVKISKSLKD</sequence>
<dbReference type="Pfam" id="PF08594">
    <property type="entry name" value="UPF0300"/>
    <property type="match status" value="1"/>
</dbReference>